<organism evidence="7 8">
    <name type="scientific">Amanita muscaria (strain Koide BX008)</name>
    <dbReference type="NCBI Taxonomy" id="946122"/>
    <lineage>
        <taxon>Eukaryota</taxon>
        <taxon>Fungi</taxon>
        <taxon>Dikarya</taxon>
        <taxon>Basidiomycota</taxon>
        <taxon>Agaricomycotina</taxon>
        <taxon>Agaricomycetes</taxon>
        <taxon>Agaricomycetidae</taxon>
        <taxon>Agaricales</taxon>
        <taxon>Pluteineae</taxon>
        <taxon>Amanitaceae</taxon>
        <taxon>Amanita</taxon>
    </lineage>
</organism>
<protein>
    <recommendedName>
        <fullName evidence="9">APC amino acid permease</fullName>
    </recommendedName>
</protein>
<evidence type="ECO:0000313" key="8">
    <source>
        <dbReference type="Proteomes" id="UP000054549"/>
    </source>
</evidence>
<dbReference type="STRING" id="946122.A0A0C2WST7"/>
<dbReference type="FunCoup" id="A0A0C2WST7">
    <property type="interactions" value="23"/>
</dbReference>
<dbReference type="EMBL" id="KN818309">
    <property type="protein sequence ID" value="KIL59816.1"/>
    <property type="molecule type" value="Genomic_DNA"/>
</dbReference>
<dbReference type="Pfam" id="PF13520">
    <property type="entry name" value="AA_permease_2"/>
    <property type="match status" value="1"/>
</dbReference>
<keyword evidence="8" id="KW-1185">Reference proteome</keyword>
<dbReference type="GO" id="GO:0006865">
    <property type="term" value="P:amino acid transport"/>
    <property type="evidence" value="ECO:0007669"/>
    <property type="project" value="InterPro"/>
</dbReference>
<dbReference type="HOGENOM" id="CLU_004495_0_3_1"/>
<dbReference type="GO" id="GO:0016020">
    <property type="term" value="C:membrane"/>
    <property type="evidence" value="ECO:0007669"/>
    <property type="project" value="UniProtKB-SubCell"/>
</dbReference>
<feature type="transmembrane region" description="Helical" evidence="6">
    <location>
        <begin position="477"/>
        <end position="495"/>
    </location>
</feature>
<feature type="transmembrane region" description="Helical" evidence="6">
    <location>
        <begin position="275"/>
        <end position="297"/>
    </location>
</feature>
<evidence type="ECO:0008006" key="9">
    <source>
        <dbReference type="Google" id="ProtNLM"/>
    </source>
</evidence>
<evidence type="ECO:0000256" key="5">
    <source>
        <dbReference type="ARBA" id="ARBA00023136"/>
    </source>
</evidence>
<dbReference type="PIRSF" id="PIRSF006060">
    <property type="entry name" value="AA_transporter"/>
    <property type="match status" value="1"/>
</dbReference>
<dbReference type="Gene3D" id="1.20.1740.10">
    <property type="entry name" value="Amino acid/polyamine transporter I"/>
    <property type="match status" value="1"/>
</dbReference>
<dbReference type="PANTHER" id="PTHR45649:SF6">
    <property type="entry name" value="GABA-SPECIFIC PERMEASE"/>
    <property type="match status" value="1"/>
</dbReference>
<sequence length="536" mass="58162">MDTKESIIAKPDLSDNGVNVNADDDLLASFGYKPELKRNFTRFEIFGLGFSIIGILPSLASVLVYSIPYGGAVAMVWGWAICGLFLMCLALAMAELGSAVPTSGGLYFWTFMFSSPKWRHFLAWTVAYTNTIGQISSVASVDWGCAVQIMAAVSIAKPTFHPTTAQTFGVYCLVLLLHVWICTQSPALVARLQWGYVALNLLVAFAVIIAVPVATPPELRNSAAYVFGNFTNLTTWTNGFAFILSFMSPLWAVGGFDSQVHISEEARNANVAIPYGIILATFSGIMLGWGLNIALAFSMGSDTQNIMNNSIGQPFATILFNSFGQRGTLILWAFIVILQFTMGSSMLTAASRQIFAFSRDGGLPFSRYLYKVDHRVYAPVRCVWFVAAAALLLGLLSFAGTNAIGAVFSLVICSQNFSYAVPIIARFLGGQDLKRGPFHLGKLSQPIAAIAVTWLIFTMVVFLFPANSEPDAPNMNYAVVVMGGVLLLSTAYFYCPKYGGNYWFTGPVRTISPSAVDSDLRNDICSHPSNETHVGI</sequence>
<evidence type="ECO:0000256" key="4">
    <source>
        <dbReference type="ARBA" id="ARBA00022989"/>
    </source>
</evidence>
<evidence type="ECO:0000256" key="1">
    <source>
        <dbReference type="ARBA" id="ARBA00004141"/>
    </source>
</evidence>
<dbReference type="Proteomes" id="UP000054549">
    <property type="component" value="Unassembled WGS sequence"/>
</dbReference>
<keyword evidence="4 6" id="KW-1133">Transmembrane helix</keyword>
<feature type="transmembrane region" description="Helical" evidence="6">
    <location>
        <begin position="235"/>
        <end position="254"/>
    </location>
</feature>
<dbReference type="PANTHER" id="PTHR45649">
    <property type="entry name" value="AMINO-ACID PERMEASE BAT1"/>
    <property type="match status" value="1"/>
</dbReference>
<feature type="transmembrane region" description="Helical" evidence="6">
    <location>
        <begin position="163"/>
        <end position="182"/>
    </location>
</feature>
<accession>A0A0C2WST7</accession>
<reference evidence="7 8" key="1">
    <citation type="submission" date="2014-04" db="EMBL/GenBank/DDBJ databases">
        <title>Evolutionary Origins and Diversification of the Mycorrhizal Mutualists.</title>
        <authorList>
            <consortium name="DOE Joint Genome Institute"/>
            <consortium name="Mycorrhizal Genomics Consortium"/>
            <person name="Kohler A."/>
            <person name="Kuo A."/>
            <person name="Nagy L.G."/>
            <person name="Floudas D."/>
            <person name="Copeland A."/>
            <person name="Barry K.W."/>
            <person name="Cichocki N."/>
            <person name="Veneault-Fourrey C."/>
            <person name="LaButti K."/>
            <person name="Lindquist E.A."/>
            <person name="Lipzen A."/>
            <person name="Lundell T."/>
            <person name="Morin E."/>
            <person name="Murat C."/>
            <person name="Riley R."/>
            <person name="Ohm R."/>
            <person name="Sun H."/>
            <person name="Tunlid A."/>
            <person name="Henrissat B."/>
            <person name="Grigoriev I.V."/>
            <person name="Hibbett D.S."/>
            <person name="Martin F."/>
        </authorList>
    </citation>
    <scope>NUCLEOTIDE SEQUENCE [LARGE SCALE GENOMIC DNA]</scope>
    <source>
        <strain evidence="7 8">Koide BX008</strain>
    </source>
</reference>
<keyword evidence="3 6" id="KW-0812">Transmembrane</keyword>
<evidence type="ECO:0000256" key="6">
    <source>
        <dbReference type="SAM" id="Phobius"/>
    </source>
</evidence>
<name>A0A0C2WST7_AMAMK</name>
<feature type="transmembrane region" description="Helical" evidence="6">
    <location>
        <begin position="194"/>
        <end position="215"/>
    </location>
</feature>
<evidence type="ECO:0000256" key="2">
    <source>
        <dbReference type="ARBA" id="ARBA00022448"/>
    </source>
</evidence>
<evidence type="ECO:0000313" key="7">
    <source>
        <dbReference type="EMBL" id="KIL59816.1"/>
    </source>
</evidence>
<dbReference type="AlphaFoldDB" id="A0A0C2WST7"/>
<feature type="transmembrane region" description="Helical" evidence="6">
    <location>
        <begin position="404"/>
        <end position="425"/>
    </location>
</feature>
<keyword evidence="5 6" id="KW-0472">Membrane</keyword>
<keyword evidence="2" id="KW-0813">Transport</keyword>
<dbReference type="InterPro" id="IPR004840">
    <property type="entry name" value="Amino_acid_permease_CS"/>
</dbReference>
<feature type="transmembrane region" description="Helical" evidence="6">
    <location>
        <begin position="77"/>
        <end position="109"/>
    </location>
</feature>
<feature type="transmembrane region" description="Helical" evidence="6">
    <location>
        <begin position="121"/>
        <end position="143"/>
    </location>
</feature>
<gene>
    <name evidence="7" type="ORF">M378DRAFT_84638</name>
</gene>
<dbReference type="InParanoid" id="A0A0C2WST7"/>
<evidence type="ECO:0000256" key="3">
    <source>
        <dbReference type="ARBA" id="ARBA00022692"/>
    </source>
</evidence>
<feature type="transmembrane region" description="Helical" evidence="6">
    <location>
        <begin position="329"/>
        <end position="355"/>
    </location>
</feature>
<dbReference type="OrthoDB" id="4476201at2759"/>
<feature type="transmembrane region" description="Helical" evidence="6">
    <location>
        <begin position="45"/>
        <end position="65"/>
    </location>
</feature>
<dbReference type="GO" id="GO:0022857">
    <property type="term" value="F:transmembrane transporter activity"/>
    <property type="evidence" value="ECO:0007669"/>
    <property type="project" value="InterPro"/>
</dbReference>
<feature type="transmembrane region" description="Helical" evidence="6">
    <location>
        <begin position="376"/>
        <end position="398"/>
    </location>
</feature>
<comment type="subcellular location">
    <subcellularLocation>
        <location evidence="1">Membrane</location>
        <topology evidence="1">Multi-pass membrane protein</topology>
    </subcellularLocation>
</comment>
<proteinExistence type="predicted"/>
<dbReference type="PROSITE" id="PS00218">
    <property type="entry name" value="AMINO_ACID_PERMEASE_1"/>
    <property type="match status" value="1"/>
</dbReference>
<dbReference type="InterPro" id="IPR002293">
    <property type="entry name" value="AA/rel_permease1"/>
</dbReference>
<feature type="transmembrane region" description="Helical" evidence="6">
    <location>
        <begin position="446"/>
        <end position="465"/>
    </location>
</feature>